<dbReference type="AlphaFoldDB" id="A0A4C1ZNH0"/>
<comment type="caution">
    <text evidence="1">The sequence shown here is derived from an EMBL/GenBank/DDBJ whole genome shotgun (WGS) entry which is preliminary data.</text>
</comment>
<gene>
    <name evidence="1" type="ORF">EVAR_63894_1</name>
</gene>
<dbReference type="EMBL" id="BGZK01001963">
    <property type="protein sequence ID" value="GBP88872.1"/>
    <property type="molecule type" value="Genomic_DNA"/>
</dbReference>
<reference evidence="1 2" key="1">
    <citation type="journal article" date="2019" name="Commun. Biol.">
        <title>The bagworm genome reveals a unique fibroin gene that provides high tensile strength.</title>
        <authorList>
            <person name="Kono N."/>
            <person name="Nakamura H."/>
            <person name="Ohtoshi R."/>
            <person name="Tomita M."/>
            <person name="Numata K."/>
            <person name="Arakawa K."/>
        </authorList>
    </citation>
    <scope>NUCLEOTIDE SEQUENCE [LARGE SCALE GENOMIC DNA]</scope>
</reference>
<protein>
    <submittedName>
        <fullName evidence="1">Uncharacterized protein</fullName>
    </submittedName>
</protein>
<proteinExistence type="predicted"/>
<evidence type="ECO:0000313" key="2">
    <source>
        <dbReference type="Proteomes" id="UP000299102"/>
    </source>
</evidence>
<accession>A0A4C1ZNH0</accession>
<organism evidence="1 2">
    <name type="scientific">Eumeta variegata</name>
    <name type="common">Bagworm moth</name>
    <name type="synonym">Eumeta japonica</name>
    <dbReference type="NCBI Taxonomy" id="151549"/>
    <lineage>
        <taxon>Eukaryota</taxon>
        <taxon>Metazoa</taxon>
        <taxon>Ecdysozoa</taxon>
        <taxon>Arthropoda</taxon>
        <taxon>Hexapoda</taxon>
        <taxon>Insecta</taxon>
        <taxon>Pterygota</taxon>
        <taxon>Neoptera</taxon>
        <taxon>Endopterygota</taxon>
        <taxon>Lepidoptera</taxon>
        <taxon>Glossata</taxon>
        <taxon>Ditrysia</taxon>
        <taxon>Tineoidea</taxon>
        <taxon>Psychidae</taxon>
        <taxon>Oiketicinae</taxon>
        <taxon>Eumeta</taxon>
    </lineage>
</organism>
<keyword evidence="2" id="KW-1185">Reference proteome</keyword>
<name>A0A4C1ZNH0_EUMVA</name>
<dbReference type="Proteomes" id="UP000299102">
    <property type="component" value="Unassembled WGS sequence"/>
</dbReference>
<sequence>MRTECPISGNPILETAPCDSLEKGAIVNRLYLALADKLKRCVSFPEDDERPRKERTRMDSLVLQSYLLELSSYVVLYFKADAISDRGLKAVSARLTRLGLTTVNRHLTPARPPRPRGRPK</sequence>
<evidence type="ECO:0000313" key="1">
    <source>
        <dbReference type="EMBL" id="GBP88872.1"/>
    </source>
</evidence>